<gene>
    <name evidence="8 10" type="primary">folE</name>
    <name evidence="10" type="ORF">O3W52_05425</name>
</gene>
<dbReference type="InterPro" id="IPR043133">
    <property type="entry name" value="GTP-CH-I_C/QueF"/>
</dbReference>
<evidence type="ECO:0000256" key="8">
    <source>
        <dbReference type="HAMAP-Rule" id="MF_00223"/>
    </source>
</evidence>
<comment type="subunit">
    <text evidence="8">Homopolymer.</text>
</comment>
<evidence type="ECO:0000259" key="9">
    <source>
        <dbReference type="Pfam" id="PF01227"/>
    </source>
</evidence>
<dbReference type="HAMAP" id="MF_00223">
    <property type="entry name" value="FolE"/>
    <property type="match status" value="1"/>
</dbReference>
<dbReference type="PANTHER" id="PTHR11109">
    <property type="entry name" value="GTP CYCLOHYDROLASE I"/>
    <property type="match status" value="1"/>
</dbReference>
<keyword evidence="8" id="KW-0479">Metal-binding</keyword>
<evidence type="ECO:0000256" key="5">
    <source>
        <dbReference type="ARBA" id="ARBA00022563"/>
    </source>
</evidence>
<keyword evidence="6 8" id="KW-0378">Hydrolase</keyword>
<dbReference type="Proteomes" id="UP001079430">
    <property type="component" value="Unassembled WGS sequence"/>
</dbReference>
<evidence type="ECO:0000256" key="4">
    <source>
        <dbReference type="ARBA" id="ARBA00011857"/>
    </source>
</evidence>
<dbReference type="Pfam" id="PF01227">
    <property type="entry name" value="GTP_cyclohydroI"/>
    <property type="match status" value="1"/>
</dbReference>
<protein>
    <recommendedName>
        <fullName evidence="8">GTP cyclohydrolase 1</fullName>
        <ecNumber evidence="8">3.5.4.16</ecNumber>
    </recommendedName>
    <alternativeName>
        <fullName evidence="8">GTP cyclohydrolase I</fullName>
        <shortName evidence="8">GTP-CH-I</shortName>
    </alternativeName>
</protein>
<dbReference type="EMBL" id="JAPVOI010000004">
    <property type="protein sequence ID" value="MCZ4089519.1"/>
    <property type="molecule type" value="Genomic_DNA"/>
</dbReference>
<dbReference type="InterPro" id="IPR001474">
    <property type="entry name" value="GTP_CycHdrlase_I"/>
</dbReference>
<comment type="similarity">
    <text evidence="3 8">Belongs to the GTP cyclohydrolase I family.</text>
</comment>
<comment type="caution">
    <text evidence="10">The sequence shown here is derived from an EMBL/GenBank/DDBJ whole genome shotgun (WGS) entry which is preliminary data.</text>
</comment>
<accession>A0ABT4KCC9</accession>
<comment type="subunit">
    <text evidence="4">Toroid-shaped homodecamer, composed of two pentamers of five dimers.</text>
</comment>
<dbReference type="RefSeq" id="WP_173512658.1">
    <property type="nucleotide sequence ID" value="NZ_JABEKV010000004.1"/>
</dbReference>
<evidence type="ECO:0000256" key="2">
    <source>
        <dbReference type="ARBA" id="ARBA00005080"/>
    </source>
</evidence>
<dbReference type="PROSITE" id="PS00859">
    <property type="entry name" value="GTP_CYCLOHYDROL_1_1"/>
    <property type="match status" value="1"/>
</dbReference>
<dbReference type="NCBIfam" id="NF006826">
    <property type="entry name" value="PRK09347.1-3"/>
    <property type="match status" value="1"/>
</dbReference>
<keyword evidence="7 8" id="KW-0342">GTP-binding</keyword>
<evidence type="ECO:0000256" key="1">
    <source>
        <dbReference type="ARBA" id="ARBA00001052"/>
    </source>
</evidence>
<sequence>MDAIVKNFPLLDDTSGRPTQKEAEEAVRVLLRWAGDDPEREGLKDTPARVVKAYKELFGGYDLAAEDVLGRTFEEVAGYDDMVLVKDIPFFSHCEHHMVPIIGKAHVAYMPNGRVLGLSKIARVVDIYARRLQTQETMTAQIAKAIDETLAPRGVAVMIEAEHMCMAMRGVQKQGSTTLTTTFTGSFQTDPAEQARFMTMLRGFK</sequence>
<name>A0ABT4KCC9_9HYPH</name>
<comment type="catalytic activity">
    <reaction evidence="1 8">
        <text>GTP + H2O = 7,8-dihydroneopterin 3'-triphosphate + formate + H(+)</text>
        <dbReference type="Rhea" id="RHEA:17473"/>
        <dbReference type="ChEBI" id="CHEBI:15377"/>
        <dbReference type="ChEBI" id="CHEBI:15378"/>
        <dbReference type="ChEBI" id="CHEBI:15740"/>
        <dbReference type="ChEBI" id="CHEBI:37565"/>
        <dbReference type="ChEBI" id="CHEBI:58462"/>
        <dbReference type="EC" id="3.5.4.16"/>
    </reaction>
</comment>
<evidence type="ECO:0000313" key="11">
    <source>
        <dbReference type="Proteomes" id="UP001079430"/>
    </source>
</evidence>
<feature type="binding site" evidence="8">
    <location>
        <position position="97"/>
    </location>
    <ligand>
        <name>Zn(2+)</name>
        <dbReference type="ChEBI" id="CHEBI:29105"/>
    </ligand>
</feature>
<dbReference type="NCBIfam" id="NF006825">
    <property type="entry name" value="PRK09347.1-2"/>
    <property type="match status" value="1"/>
</dbReference>
<dbReference type="Gene3D" id="1.10.286.10">
    <property type="match status" value="1"/>
</dbReference>
<dbReference type="Gene3D" id="3.30.1130.10">
    <property type="match status" value="1"/>
</dbReference>
<feature type="binding site" evidence="8">
    <location>
        <position position="165"/>
    </location>
    <ligand>
        <name>Zn(2+)</name>
        <dbReference type="ChEBI" id="CHEBI:29105"/>
    </ligand>
</feature>
<comment type="pathway">
    <text evidence="2 8">Cofactor biosynthesis; 7,8-dihydroneopterin triphosphate biosynthesis; 7,8-dihydroneopterin triphosphate from GTP: step 1/1.</text>
</comment>
<keyword evidence="8" id="KW-0547">Nucleotide-binding</keyword>
<keyword evidence="11" id="KW-1185">Reference proteome</keyword>
<evidence type="ECO:0000313" key="10">
    <source>
        <dbReference type="EMBL" id="MCZ4089519.1"/>
    </source>
</evidence>
<dbReference type="EC" id="3.5.4.16" evidence="8"/>
<dbReference type="InterPro" id="IPR043134">
    <property type="entry name" value="GTP-CH-I_N"/>
</dbReference>
<evidence type="ECO:0000256" key="6">
    <source>
        <dbReference type="ARBA" id="ARBA00022801"/>
    </source>
</evidence>
<keyword evidence="5 8" id="KW-0554">One-carbon metabolism</keyword>
<evidence type="ECO:0000256" key="7">
    <source>
        <dbReference type="ARBA" id="ARBA00023134"/>
    </source>
</evidence>
<dbReference type="InterPro" id="IPR020602">
    <property type="entry name" value="GTP_CycHdrlase_I_dom"/>
</dbReference>
<evidence type="ECO:0000256" key="3">
    <source>
        <dbReference type="ARBA" id="ARBA00008085"/>
    </source>
</evidence>
<dbReference type="GO" id="GO:0003934">
    <property type="term" value="F:GTP cyclohydrolase I activity"/>
    <property type="evidence" value="ECO:0007669"/>
    <property type="project" value="UniProtKB-EC"/>
</dbReference>
<keyword evidence="8" id="KW-0862">Zinc</keyword>
<dbReference type="InterPro" id="IPR018234">
    <property type="entry name" value="GTP_CycHdrlase_I_CS"/>
</dbReference>
<feature type="binding site" evidence="8">
    <location>
        <position position="94"/>
    </location>
    <ligand>
        <name>Zn(2+)</name>
        <dbReference type="ChEBI" id="CHEBI:29105"/>
    </ligand>
</feature>
<reference evidence="10" key="1">
    <citation type="submission" date="2022-10" db="EMBL/GenBank/DDBJ databases">
        <title>Whole genome sequencing of three plant growth promoting bacteria isolated from Vachellia tortilis subsp. raddiana in Morocco.</title>
        <authorList>
            <person name="Hnini M."/>
            <person name="Zouagui R."/>
            <person name="Zouagui H."/>
            <person name="Chemao Elfihri M.-W."/>
            <person name="Ibrahimi A."/>
            <person name="Sbabou L."/>
            <person name="Aurag J."/>
        </authorList>
    </citation>
    <scope>NUCLEOTIDE SEQUENCE</scope>
    <source>
        <strain evidence="10">LMR678</strain>
    </source>
</reference>
<dbReference type="PANTHER" id="PTHR11109:SF7">
    <property type="entry name" value="GTP CYCLOHYDROLASE 1"/>
    <property type="match status" value="1"/>
</dbReference>
<organism evidence="10 11">
    <name type="scientific">Sinorhizobium psoraleae</name>
    <dbReference type="NCBI Taxonomy" id="520838"/>
    <lineage>
        <taxon>Bacteria</taxon>
        <taxon>Pseudomonadati</taxon>
        <taxon>Pseudomonadota</taxon>
        <taxon>Alphaproteobacteria</taxon>
        <taxon>Hyphomicrobiales</taxon>
        <taxon>Rhizobiaceae</taxon>
        <taxon>Sinorhizobium/Ensifer group</taxon>
        <taxon>Sinorhizobium</taxon>
    </lineage>
</organism>
<feature type="domain" description="GTP cyclohydrolase I" evidence="9">
    <location>
        <begin position="24"/>
        <end position="201"/>
    </location>
</feature>
<proteinExistence type="inferred from homology"/>
<dbReference type="NCBIfam" id="TIGR00063">
    <property type="entry name" value="folE"/>
    <property type="match status" value="1"/>
</dbReference>
<dbReference type="SUPFAM" id="SSF55620">
    <property type="entry name" value="Tetrahydrobiopterin biosynthesis enzymes-like"/>
    <property type="match status" value="1"/>
</dbReference>